<dbReference type="PANTHER" id="PTHR33055:SF3">
    <property type="entry name" value="PUTATIVE TRANSPOSASE FOR IS117-RELATED"/>
    <property type="match status" value="1"/>
</dbReference>
<dbReference type="Pfam" id="PF01548">
    <property type="entry name" value="DEDD_Tnp_IS110"/>
    <property type="match status" value="1"/>
</dbReference>
<evidence type="ECO:0000313" key="2">
    <source>
        <dbReference type="EMBL" id="QIA33846.1"/>
    </source>
</evidence>
<feature type="domain" description="Transposase IS110-like N-terminal" evidence="1">
    <location>
        <begin position="7"/>
        <end position="148"/>
    </location>
</feature>
<dbReference type="Proteomes" id="UP000464211">
    <property type="component" value="Chromosome"/>
</dbReference>
<proteinExistence type="predicted"/>
<dbReference type="EMBL" id="CP048433">
    <property type="protein sequence ID" value="QIA33846.1"/>
    <property type="molecule type" value="Genomic_DNA"/>
</dbReference>
<accession>A0A858B7K2</accession>
<organism evidence="2 3">
    <name type="scientific">Collinsella aerofaciens (strain ATCC 25986 / DSM 3979 / JCM 10188 / KCTC 3647 / NCTC 11838 / VPI 1003)</name>
    <dbReference type="NCBI Taxonomy" id="411903"/>
    <lineage>
        <taxon>Bacteria</taxon>
        <taxon>Bacillati</taxon>
        <taxon>Actinomycetota</taxon>
        <taxon>Coriobacteriia</taxon>
        <taxon>Coriobacteriales</taxon>
        <taxon>Coriobacteriaceae</taxon>
        <taxon>Collinsella</taxon>
    </lineage>
</organism>
<dbReference type="GeneID" id="92849966"/>
<protein>
    <submittedName>
        <fullName evidence="2">IS110 family transposase</fullName>
    </submittedName>
</protein>
<name>A0A858B7K2_COLAA</name>
<dbReference type="AlphaFoldDB" id="A0A858B7K2"/>
<reference evidence="2 3" key="1">
    <citation type="submission" date="2020-01" db="EMBL/GenBank/DDBJ databases">
        <title>Complete genome sequence of Collinsella aerofaciens JCM 10188(T).</title>
        <authorList>
            <person name="Tourlousse D.M."/>
            <person name="Sakamoto M."/>
            <person name="Miura T."/>
            <person name="Narita K."/>
            <person name="Ohashi A."/>
            <person name="Uchino Y."/>
            <person name="Yamazoe A."/>
            <person name="Kameyama K."/>
            <person name="Terauchi J."/>
            <person name="Ohkuma M."/>
            <person name="Kawasaki H."/>
            <person name="Sekiguchi Y."/>
        </authorList>
    </citation>
    <scope>NUCLEOTIDE SEQUENCE [LARGE SCALE GENOMIC DNA]</scope>
    <source>
        <strain evidence="2 3">JCM 10188</strain>
    </source>
</reference>
<dbReference type="GO" id="GO:0006313">
    <property type="term" value="P:DNA transposition"/>
    <property type="evidence" value="ECO:0007669"/>
    <property type="project" value="InterPro"/>
</dbReference>
<evidence type="ECO:0000313" key="3">
    <source>
        <dbReference type="Proteomes" id="UP000464211"/>
    </source>
</evidence>
<dbReference type="InterPro" id="IPR047650">
    <property type="entry name" value="Transpos_IS110"/>
</dbReference>
<sequence length="269" mass="30037">MPHVTSIGLDVHARSVAAAAFNPFTGEVVHRDFGTDAAEIAEWALGFEEPRACYESGPTGFHMARELRALGLDCAVAAVSKMQRPAADARRKNDRRDAEFIARMLATHNIVEVPLPDAAVEAARDLDRALDDATVEYRRARQRLNMFLIRLGHVWDERNADGTRKGSWTRAHWRWISGIRLEGPQRDVLEYYVTAARCAESDRRQLEKKVLALARTDRWRPAVEALSCIKGIDVSVNLFFTSFAKQACRSRKGGFTGCANVFSPIPVTA</sequence>
<dbReference type="RefSeq" id="WP_115596217.1">
    <property type="nucleotide sequence ID" value="NZ_CP048433.1"/>
</dbReference>
<dbReference type="PANTHER" id="PTHR33055">
    <property type="entry name" value="TRANSPOSASE FOR INSERTION SEQUENCE ELEMENT IS1111A"/>
    <property type="match status" value="1"/>
</dbReference>
<gene>
    <name evidence="2" type="ORF">GXM19_05990</name>
</gene>
<dbReference type="GO" id="GO:0004803">
    <property type="term" value="F:transposase activity"/>
    <property type="evidence" value="ECO:0007669"/>
    <property type="project" value="InterPro"/>
</dbReference>
<evidence type="ECO:0000259" key="1">
    <source>
        <dbReference type="Pfam" id="PF01548"/>
    </source>
</evidence>
<dbReference type="GO" id="GO:0003677">
    <property type="term" value="F:DNA binding"/>
    <property type="evidence" value="ECO:0007669"/>
    <property type="project" value="InterPro"/>
</dbReference>
<dbReference type="InterPro" id="IPR002525">
    <property type="entry name" value="Transp_IS110-like_N"/>
</dbReference>